<reference evidence="8" key="1">
    <citation type="submission" date="2018-05" db="EMBL/GenBank/DDBJ databases">
        <authorList>
            <person name="Lanie J.A."/>
            <person name="Ng W.-L."/>
            <person name="Kazmierczak K.M."/>
            <person name="Andrzejewski T.M."/>
            <person name="Davidsen T.M."/>
            <person name="Wayne K.J."/>
            <person name="Tettelin H."/>
            <person name="Glass J.I."/>
            <person name="Rusch D."/>
            <person name="Podicherti R."/>
            <person name="Tsui H.-C.T."/>
            <person name="Winkler M.E."/>
        </authorList>
    </citation>
    <scope>NUCLEOTIDE SEQUENCE</scope>
</reference>
<evidence type="ECO:0000256" key="2">
    <source>
        <dbReference type="ARBA" id="ARBA00022448"/>
    </source>
</evidence>
<dbReference type="AlphaFoldDB" id="A0A381UCK0"/>
<organism evidence="8">
    <name type="scientific">marine metagenome</name>
    <dbReference type="NCBI Taxonomy" id="408172"/>
    <lineage>
        <taxon>unclassified sequences</taxon>
        <taxon>metagenomes</taxon>
        <taxon>ecological metagenomes</taxon>
    </lineage>
</organism>
<evidence type="ECO:0000256" key="3">
    <source>
        <dbReference type="ARBA" id="ARBA00022475"/>
    </source>
</evidence>
<proteinExistence type="predicted"/>
<dbReference type="EMBL" id="UINC01006179">
    <property type="protein sequence ID" value="SVA25965.1"/>
    <property type="molecule type" value="Genomic_DNA"/>
</dbReference>
<dbReference type="Pfam" id="PF04066">
    <property type="entry name" value="MrpF_PhaF"/>
    <property type="match status" value="1"/>
</dbReference>
<dbReference type="InterPro" id="IPR007208">
    <property type="entry name" value="MrpF/PhaF-like"/>
</dbReference>
<keyword evidence="2" id="KW-0813">Transport</keyword>
<name>A0A381UCK0_9ZZZZ</name>
<feature type="transmembrane region" description="Helical" evidence="7">
    <location>
        <begin position="60"/>
        <end position="79"/>
    </location>
</feature>
<accession>A0A381UCK0</accession>
<sequence length="87" mass="9894">MYHFFFLILTILILVYMYRVFQGPTVYDRILGLNGISTKAIILLTILGSLYGRLEMFVDIALGYAVLNIIGGLAVGKYLEQKENRKC</sequence>
<dbReference type="GO" id="GO:0005886">
    <property type="term" value="C:plasma membrane"/>
    <property type="evidence" value="ECO:0007669"/>
    <property type="project" value="UniProtKB-SubCell"/>
</dbReference>
<dbReference type="GO" id="GO:0015385">
    <property type="term" value="F:sodium:proton antiporter activity"/>
    <property type="evidence" value="ECO:0007669"/>
    <property type="project" value="TreeGrafter"/>
</dbReference>
<feature type="transmembrane region" description="Helical" evidence="7">
    <location>
        <begin position="33"/>
        <end position="54"/>
    </location>
</feature>
<feature type="transmembrane region" description="Helical" evidence="7">
    <location>
        <begin position="6"/>
        <end position="21"/>
    </location>
</feature>
<dbReference type="PANTHER" id="PTHR34702">
    <property type="entry name" value="NA(+)/H(+) ANTIPORTER SUBUNIT F1"/>
    <property type="match status" value="1"/>
</dbReference>
<evidence type="ECO:0000256" key="6">
    <source>
        <dbReference type="ARBA" id="ARBA00023136"/>
    </source>
</evidence>
<keyword evidence="6 7" id="KW-0472">Membrane</keyword>
<evidence type="ECO:0000256" key="5">
    <source>
        <dbReference type="ARBA" id="ARBA00022989"/>
    </source>
</evidence>
<dbReference type="PANTHER" id="PTHR34702:SF1">
    <property type="entry name" value="NA(+)_H(+) ANTIPORTER SUBUNIT F"/>
    <property type="match status" value="1"/>
</dbReference>
<keyword evidence="5 7" id="KW-1133">Transmembrane helix</keyword>
<evidence type="ECO:0000313" key="8">
    <source>
        <dbReference type="EMBL" id="SVA25965.1"/>
    </source>
</evidence>
<evidence type="ECO:0000256" key="1">
    <source>
        <dbReference type="ARBA" id="ARBA00004651"/>
    </source>
</evidence>
<keyword evidence="3" id="KW-1003">Cell membrane</keyword>
<gene>
    <name evidence="8" type="ORF">METZ01_LOCUS78819</name>
</gene>
<comment type="subcellular location">
    <subcellularLocation>
        <location evidence="1">Cell membrane</location>
        <topology evidence="1">Multi-pass membrane protein</topology>
    </subcellularLocation>
</comment>
<keyword evidence="4 7" id="KW-0812">Transmembrane</keyword>
<evidence type="ECO:0008006" key="9">
    <source>
        <dbReference type="Google" id="ProtNLM"/>
    </source>
</evidence>
<evidence type="ECO:0000256" key="4">
    <source>
        <dbReference type="ARBA" id="ARBA00022692"/>
    </source>
</evidence>
<protein>
    <recommendedName>
        <fullName evidence="9">PH regulation protein F</fullName>
    </recommendedName>
</protein>
<evidence type="ECO:0000256" key="7">
    <source>
        <dbReference type="SAM" id="Phobius"/>
    </source>
</evidence>